<dbReference type="InterPro" id="IPR002481">
    <property type="entry name" value="FUR"/>
</dbReference>
<dbReference type="STRING" id="441119.SAMN04488047_101121"/>
<dbReference type="Proteomes" id="UP000199356">
    <property type="component" value="Unassembled WGS sequence"/>
</dbReference>
<evidence type="ECO:0000256" key="5">
    <source>
        <dbReference type="ARBA" id="ARBA00023125"/>
    </source>
</evidence>
<sequence>MAHDHPVLGFDAHDHAACVAAALAAADATCRDHRLKFTPIRRRVLEILLESHAALGAYDVLDRLAQEGRGAQPPVAYRALSFLVEHGFAHRIERLNAYVACARPGASHDPAFLICTDCGAVAEAEGAFERTADTGGFRIAATVMEAEGLCPACQTHAT</sequence>
<name>A0A1I5KIH4_9RHOB</name>
<keyword evidence="9" id="KW-1185">Reference proteome</keyword>
<dbReference type="PANTHER" id="PTHR33202:SF6">
    <property type="entry name" value="ZINC UPTAKE REGULATION PROTEIN"/>
    <property type="match status" value="1"/>
</dbReference>
<keyword evidence="2" id="KW-0678">Repressor</keyword>
<evidence type="ECO:0000256" key="1">
    <source>
        <dbReference type="ARBA" id="ARBA00007957"/>
    </source>
</evidence>
<evidence type="ECO:0000256" key="7">
    <source>
        <dbReference type="PIRSR" id="PIRSR602481-1"/>
    </source>
</evidence>
<dbReference type="GO" id="GO:0003700">
    <property type="term" value="F:DNA-binding transcription factor activity"/>
    <property type="evidence" value="ECO:0007669"/>
    <property type="project" value="InterPro"/>
</dbReference>
<evidence type="ECO:0000256" key="4">
    <source>
        <dbReference type="ARBA" id="ARBA00023015"/>
    </source>
</evidence>
<dbReference type="Pfam" id="PF01475">
    <property type="entry name" value="FUR"/>
    <property type="match status" value="1"/>
</dbReference>
<dbReference type="InterPro" id="IPR043135">
    <property type="entry name" value="Fur_C"/>
</dbReference>
<dbReference type="EMBL" id="FOXA01000001">
    <property type="protein sequence ID" value="SFO84623.1"/>
    <property type="molecule type" value="Genomic_DNA"/>
</dbReference>
<feature type="binding site" evidence="7">
    <location>
        <position position="118"/>
    </location>
    <ligand>
        <name>Zn(2+)</name>
        <dbReference type="ChEBI" id="CHEBI:29105"/>
    </ligand>
</feature>
<evidence type="ECO:0000313" key="9">
    <source>
        <dbReference type="Proteomes" id="UP000199356"/>
    </source>
</evidence>
<keyword evidence="7" id="KW-0479">Metal-binding</keyword>
<dbReference type="PANTHER" id="PTHR33202">
    <property type="entry name" value="ZINC UPTAKE REGULATION PROTEIN"/>
    <property type="match status" value="1"/>
</dbReference>
<dbReference type="RefSeq" id="WP_093416324.1">
    <property type="nucleotide sequence ID" value="NZ_FOXA01000001.1"/>
</dbReference>
<dbReference type="GO" id="GO:1900376">
    <property type="term" value="P:regulation of secondary metabolite biosynthetic process"/>
    <property type="evidence" value="ECO:0007669"/>
    <property type="project" value="TreeGrafter"/>
</dbReference>
<dbReference type="SUPFAM" id="SSF46785">
    <property type="entry name" value="Winged helix' DNA-binding domain"/>
    <property type="match status" value="1"/>
</dbReference>
<dbReference type="GO" id="GO:0000976">
    <property type="term" value="F:transcription cis-regulatory region binding"/>
    <property type="evidence" value="ECO:0007669"/>
    <property type="project" value="TreeGrafter"/>
</dbReference>
<dbReference type="Gene3D" id="1.10.10.10">
    <property type="entry name" value="Winged helix-like DNA-binding domain superfamily/Winged helix DNA-binding domain"/>
    <property type="match status" value="1"/>
</dbReference>
<feature type="binding site" evidence="7">
    <location>
        <position position="115"/>
    </location>
    <ligand>
        <name>Zn(2+)</name>
        <dbReference type="ChEBI" id="CHEBI:29105"/>
    </ligand>
</feature>
<comment type="similarity">
    <text evidence="1">Belongs to the Fur family.</text>
</comment>
<dbReference type="OrthoDB" id="9801127at2"/>
<dbReference type="GO" id="GO:0008270">
    <property type="term" value="F:zinc ion binding"/>
    <property type="evidence" value="ECO:0007669"/>
    <property type="project" value="TreeGrafter"/>
</dbReference>
<accession>A0A1I5KIH4</accession>
<keyword evidence="4" id="KW-0805">Transcription regulation</keyword>
<reference evidence="8 9" key="1">
    <citation type="submission" date="2016-10" db="EMBL/GenBank/DDBJ databases">
        <authorList>
            <person name="de Groot N.N."/>
        </authorList>
    </citation>
    <scope>NUCLEOTIDE SEQUENCE [LARGE SCALE GENOMIC DNA]</scope>
    <source>
        <strain evidence="8 9">DSM 19547</strain>
    </source>
</reference>
<dbReference type="Gene3D" id="3.30.1490.190">
    <property type="match status" value="1"/>
</dbReference>
<keyword evidence="3 7" id="KW-0862">Zinc</keyword>
<keyword evidence="5" id="KW-0238">DNA-binding</keyword>
<feature type="binding site" evidence="7">
    <location>
        <position position="153"/>
    </location>
    <ligand>
        <name>Zn(2+)</name>
        <dbReference type="ChEBI" id="CHEBI:29105"/>
    </ligand>
</feature>
<dbReference type="InterPro" id="IPR036390">
    <property type="entry name" value="WH_DNA-bd_sf"/>
</dbReference>
<dbReference type="GO" id="GO:0045892">
    <property type="term" value="P:negative regulation of DNA-templated transcription"/>
    <property type="evidence" value="ECO:0007669"/>
    <property type="project" value="TreeGrafter"/>
</dbReference>
<gene>
    <name evidence="8" type="ORF">SAMN04488047_101121</name>
</gene>
<organism evidence="8 9">
    <name type="scientific">Tranquillimonas alkanivorans</name>
    <dbReference type="NCBI Taxonomy" id="441119"/>
    <lineage>
        <taxon>Bacteria</taxon>
        <taxon>Pseudomonadati</taxon>
        <taxon>Pseudomonadota</taxon>
        <taxon>Alphaproteobacteria</taxon>
        <taxon>Rhodobacterales</taxon>
        <taxon>Roseobacteraceae</taxon>
        <taxon>Tranquillimonas</taxon>
    </lineage>
</organism>
<evidence type="ECO:0000256" key="3">
    <source>
        <dbReference type="ARBA" id="ARBA00022833"/>
    </source>
</evidence>
<feature type="binding site" evidence="7">
    <location>
        <position position="150"/>
    </location>
    <ligand>
        <name>Zn(2+)</name>
        <dbReference type="ChEBI" id="CHEBI:29105"/>
    </ligand>
</feature>
<keyword evidence="6" id="KW-0804">Transcription</keyword>
<dbReference type="AlphaFoldDB" id="A0A1I5KIH4"/>
<evidence type="ECO:0000313" key="8">
    <source>
        <dbReference type="EMBL" id="SFO84623.1"/>
    </source>
</evidence>
<evidence type="ECO:0000256" key="2">
    <source>
        <dbReference type="ARBA" id="ARBA00022491"/>
    </source>
</evidence>
<dbReference type="GO" id="GO:0005829">
    <property type="term" value="C:cytosol"/>
    <property type="evidence" value="ECO:0007669"/>
    <property type="project" value="TreeGrafter"/>
</dbReference>
<comment type="cofactor">
    <cofactor evidence="7">
        <name>Zn(2+)</name>
        <dbReference type="ChEBI" id="CHEBI:29105"/>
    </cofactor>
    <text evidence="7">Binds 1 zinc ion per subunit.</text>
</comment>
<proteinExistence type="inferred from homology"/>
<dbReference type="InterPro" id="IPR036388">
    <property type="entry name" value="WH-like_DNA-bd_sf"/>
</dbReference>
<protein>
    <submittedName>
        <fullName evidence="8">Fur family transcriptional regulator, zinc uptake regulator</fullName>
    </submittedName>
</protein>
<evidence type="ECO:0000256" key="6">
    <source>
        <dbReference type="ARBA" id="ARBA00023163"/>
    </source>
</evidence>